<dbReference type="Pfam" id="PF01494">
    <property type="entry name" value="FAD_binding_3"/>
    <property type="match status" value="1"/>
</dbReference>
<dbReference type="GO" id="GO:0071949">
    <property type="term" value="F:FAD binding"/>
    <property type="evidence" value="ECO:0007669"/>
    <property type="project" value="InterPro"/>
</dbReference>
<dbReference type="AlphaFoldDB" id="A0A423WKC2"/>
<feature type="coiled-coil region" evidence="6">
    <location>
        <begin position="300"/>
        <end position="327"/>
    </location>
</feature>
<dbReference type="Gene3D" id="3.50.50.60">
    <property type="entry name" value="FAD/NAD(P)-binding domain"/>
    <property type="match status" value="1"/>
</dbReference>
<evidence type="ECO:0000256" key="6">
    <source>
        <dbReference type="SAM" id="Coils"/>
    </source>
</evidence>
<dbReference type="InParanoid" id="A0A423WKC2"/>
<evidence type="ECO:0000259" key="8">
    <source>
        <dbReference type="Pfam" id="PF01494"/>
    </source>
</evidence>
<keyword evidence="2" id="KW-0285">Flavoprotein</keyword>
<keyword evidence="4" id="KW-0560">Oxidoreductase</keyword>
<evidence type="ECO:0000256" key="3">
    <source>
        <dbReference type="ARBA" id="ARBA00022827"/>
    </source>
</evidence>
<evidence type="ECO:0000256" key="2">
    <source>
        <dbReference type="ARBA" id="ARBA00022630"/>
    </source>
</evidence>
<accession>A0A423WKC2</accession>
<dbReference type="GO" id="GO:0004497">
    <property type="term" value="F:monooxygenase activity"/>
    <property type="evidence" value="ECO:0007669"/>
    <property type="project" value="UniProtKB-KW"/>
</dbReference>
<comment type="similarity">
    <text evidence="1">Belongs to the paxM FAD-dependent monooxygenase family.</text>
</comment>
<dbReference type="PRINTS" id="PR00420">
    <property type="entry name" value="RNGMNOXGNASE"/>
</dbReference>
<dbReference type="InterPro" id="IPR002938">
    <property type="entry name" value="FAD-bd"/>
</dbReference>
<dbReference type="PANTHER" id="PTHR13789">
    <property type="entry name" value="MONOOXYGENASE"/>
    <property type="match status" value="1"/>
</dbReference>
<dbReference type="InterPro" id="IPR050493">
    <property type="entry name" value="FAD-dep_Monooxygenase_BioMet"/>
</dbReference>
<gene>
    <name evidence="9" type="ORF">VPNG_07282</name>
</gene>
<evidence type="ECO:0000256" key="5">
    <source>
        <dbReference type="ARBA" id="ARBA00023033"/>
    </source>
</evidence>
<keyword evidence="5" id="KW-0503">Monooxygenase</keyword>
<dbReference type="PANTHER" id="PTHR13789:SF309">
    <property type="entry name" value="PUTATIVE (AFU_ORTHOLOGUE AFUA_6G14510)-RELATED"/>
    <property type="match status" value="1"/>
</dbReference>
<sequence length="919" mass="102280">MPSSKHNAAKVAQTLGTPTPENVAPFSNSLTTATMSNVWTGPERESEPEQEDEDVFDSTTALYHDAIRPLAQQDTFSNFQALPALSGNQNCSVEIYNLPEGTTMSQVLESIAQRSPVGYIYKCEILEATGIGGIALRVARIRFKAPNSASYLFQIGNQPGLGLYINNVKVGVRFTRVSTSAYTAEGTRAVVFRGPKRIVEADNLKRVWGGSFVWDQVEDVRHGPIGFDGIREVEWRFYEFAWGAQRWYRVIDPYDTIAMAETKSSNDLLQTIIADISVMTNPLPVPSNETIASIVLQAQAQYLENKVAELGAEIEALRQENSALCEENSILRFENDMLLSKKSTPVGGANTTTSKDQANALFIVESDLPDLISLCSDASPLRDITKHDSNLSNDRDTTTRLFECDKTDCQVDRYEPWANSQPETGSPGRKVIHDNGRTALSADPSCPRCATCPHFLNPKMETPGRSGRSWSWANRPQPFRVAIIGAGIAGLTAAIALNHFFPDLDSIQITIYEKVDEVREVGASIAINPSGLRILDKLGVEYEDFSIRQSSGRPMVYRHWKTNEEIGHDDVEGHVDEKHHVSRFHRAHLQWALMQALPRQVEFRLGMKLVQATSEQDRVILNFENDYIYEADLLIGADGIHSLVRKTFVPDHQLKWTGRVAYRSTFDASLVEGIKDLPGEAIFWVGHERDFFASRLAYNQYAIIGSIYCDPKDTDVLHRDAKWDEPGDVEFLRSLHEGWHPIVQSILQAVPDTKTYPNYAGTALKSLVLNHRVLLLGDAGHTHGGAFAAGASLAINDAYALALSLAHVHTQGGQPTYDQVQRALRLYDATRMPLVTKVLDMVHSPAEWKRWNGNGPDGEVESDEELRARVARRPDMSWLMEHDVDAEFQKVFEALEGKADTVKSEATVQVTEAVQGDEN</sequence>
<keyword evidence="3" id="KW-0274">FAD</keyword>
<dbReference type="SUPFAM" id="SSF51905">
    <property type="entry name" value="FAD/NAD(P)-binding domain"/>
    <property type="match status" value="1"/>
</dbReference>
<dbReference type="Proteomes" id="UP000285146">
    <property type="component" value="Unassembled WGS sequence"/>
</dbReference>
<dbReference type="InterPro" id="IPR036188">
    <property type="entry name" value="FAD/NAD-bd_sf"/>
</dbReference>
<dbReference type="OrthoDB" id="16820at2759"/>
<organism evidence="9 10">
    <name type="scientific">Cytospora leucostoma</name>
    <dbReference type="NCBI Taxonomy" id="1230097"/>
    <lineage>
        <taxon>Eukaryota</taxon>
        <taxon>Fungi</taxon>
        <taxon>Dikarya</taxon>
        <taxon>Ascomycota</taxon>
        <taxon>Pezizomycotina</taxon>
        <taxon>Sordariomycetes</taxon>
        <taxon>Sordariomycetidae</taxon>
        <taxon>Diaporthales</taxon>
        <taxon>Cytosporaceae</taxon>
        <taxon>Cytospora</taxon>
    </lineage>
</organism>
<feature type="domain" description="FAD-binding" evidence="8">
    <location>
        <begin position="480"/>
        <end position="840"/>
    </location>
</feature>
<evidence type="ECO:0000313" key="9">
    <source>
        <dbReference type="EMBL" id="ROW03844.1"/>
    </source>
</evidence>
<name>A0A423WKC2_9PEZI</name>
<comment type="caution">
    <text evidence="9">The sequence shown here is derived from an EMBL/GenBank/DDBJ whole genome shotgun (WGS) entry which is preliminary data.</text>
</comment>
<protein>
    <recommendedName>
        <fullName evidence="8">FAD-binding domain-containing protein</fullName>
    </recommendedName>
</protein>
<reference evidence="9 10" key="1">
    <citation type="submission" date="2015-09" db="EMBL/GenBank/DDBJ databases">
        <title>Host preference determinants of Valsa canker pathogens revealed by comparative genomics.</title>
        <authorList>
            <person name="Yin Z."/>
            <person name="Huang L."/>
        </authorList>
    </citation>
    <scope>NUCLEOTIDE SEQUENCE [LARGE SCALE GENOMIC DNA]</scope>
    <source>
        <strain evidence="9 10">SXYLt</strain>
    </source>
</reference>
<evidence type="ECO:0000256" key="7">
    <source>
        <dbReference type="SAM" id="MobiDB-lite"/>
    </source>
</evidence>
<keyword evidence="6" id="KW-0175">Coiled coil</keyword>
<dbReference type="STRING" id="1230097.A0A423WKC2"/>
<dbReference type="EMBL" id="LKEB01000048">
    <property type="protein sequence ID" value="ROW03844.1"/>
    <property type="molecule type" value="Genomic_DNA"/>
</dbReference>
<feature type="compositionally biased region" description="Polar residues" evidence="7">
    <location>
        <begin position="14"/>
        <end position="29"/>
    </location>
</feature>
<proteinExistence type="inferred from homology"/>
<keyword evidence="10" id="KW-1185">Reference proteome</keyword>
<feature type="region of interest" description="Disordered" evidence="7">
    <location>
        <begin position="1"/>
        <end position="29"/>
    </location>
</feature>
<dbReference type="SUPFAM" id="SSF54373">
    <property type="entry name" value="FAD-linked reductases, C-terminal domain"/>
    <property type="match status" value="1"/>
</dbReference>
<evidence type="ECO:0000256" key="1">
    <source>
        <dbReference type="ARBA" id="ARBA00007992"/>
    </source>
</evidence>
<evidence type="ECO:0000313" key="10">
    <source>
        <dbReference type="Proteomes" id="UP000285146"/>
    </source>
</evidence>
<evidence type="ECO:0000256" key="4">
    <source>
        <dbReference type="ARBA" id="ARBA00023002"/>
    </source>
</evidence>